<evidence type="ECO:0000313" key="1">
    <source>
        <dbReference type="EMBL" id="TLS53382.1"/>
    </source>
</evidence>
<name>A0A5R9GAB1_9BACL</name>
<organism evidence="1 2">
    <name type="scientific">Paenibacillus antri</name>
    <dbReference type="NCBI Taxonomy" id="2582848"/>
    <lineage>
        <taxon>Bacteria</taxon>
        <taxon>Bacillati</taxon>
        <taxon>Bacillota</taxon>
        <taxon>Bacilli</taxon>
        <taxon>Bacillales</taxon>
        <taxon>Paenibacillaceae</taxon>
        <taxon>Paenibacillus</taxon>
    </lineage>
</organism>
<gene>
    <name evidence="1" type="ORF">FE782_03680</name>
</gene>
<evidence type="ECO:0000313" key="2">
    <source>
        <dbReference type="Proteomes" id="UP000309676"/>
    </source>
</evidence>
<dbReference type="EMBL" id="VCIW01000002">
    <property type="protein sequence ID" value="TLS53382.1"/>
    <property type="molecule type" value="Genomic_DNA"/>
</dbReference>
<comment type="caution">
    <text evidence="1">The sequence shown here is derived from an EMBL/GenBank/DDBJ whole genome shotgun (WGS) entry which is preliminary data.</text>
</comment>
<dbReference type="Proteomes" id="UP000309676">
    <property type="component" value="Unassembled WGS sequence"/>
</dbReference>
<protein>
    <submittedName>
        <fullName evidence="1">Uncharacterized protein</fullName>
    </submittedName>
</protein>
<sequence length="97" mass="11185">MTTRKFNRRRAYFVEGDDETGLTFDDDAVEETLAEFWRRAEKIGPTWTPPVVYIGSFTGEMRDPDDHVFGWFVCGGVAYPVQRSIPDLSFHVPLDPR</sequence>
<keyword evidence="2" id="KW-1185">Reference proteome</keyword>
<proteinExistence type="predicted"/>
<dbReference type="RefSeq" id="WP_138192623.1">
    <property type="nucleotide sequence ID" value="NZ_VCIW01000002.1"/>
</dbReference>
<dbReference type="AlphaFoldDB" id="A0A5R9GAB1"/>
<accession>A0A5R9GAB1</accession>
<reference evidence="1 2" key="1">
    <citation type="submission" date="2019-05" db="EMBL/GenBank/DDBJ databases">
        <authorList>
            <person name="Narsing Rao M.P."/>
            <person name="Li W.J."/>
        </authorList>
    </citation>
    <scope>NUCLEOTIDE SEQUENCE [LARGE SCALE GENOMIC DNA]</scope>
    <source>
        <strain evidence="1 2">SYSU_K30003</strain>
    </source>
</reference>